<dbReference type="InterPro" id="IPR000873">
    <property type="entry name" value="AMP-dep_synth/lig_dom"/>
</dbReference>
<dbReference type="PANTHER" id="PTHR43767">
    <property type="entry name" value="LONG-CHAIN-FATTY-ACID--COA LIGASE"/>
    <property type="match status" value="1"/>
</dbReference>
<organism evidence="3 4">
    <name type="scientific">Actinophytocola xanthii</name>
    <dbReference type="NCBI Taxonomy" id="1912961"/>
    <lineage>
        <taxon>Bacteria</taxon>
        <taxon>Bacillati</taxon>
        <taxon>Actinomycetota</taxon>
        <taxon>Actinomycetes</taxon>
        <taxon>Pseudonocardiales</taxon>
        <taxon>Pseudonocardiaceae</taxon>
    </lineage>
</organism>
<reference evidence="3 4" key="1">
    <citation type="submission" date="2016-12" db="EMBL/GenBank/DDBJ databases">
        <title>The draft genome sequence of Actinophytocola sp. 11-183.</title>
        <authorList>
            <person name="Wang W."/>
            <person name="Yuan L."/>
        </authorList>
    </citation>
    <scope>NUCLEOTIDE SEQUENCE [LARGE SCALE GENOMIC DNA]</scope>
    <source>
        <strain evidence="3 4">11-183</strain>
    </source>
</reference>
<comment type="caution">
    <text evidence="3">The sequence shown here is derived from an EMBL/GenBank/DDBJ whole genome shotgun (WGS) entry which is preliminary data.</text>
</comment>
<feature type="domain" description="AMP-binding enzyme C-terminal" evidence="2">
    <location>
        <begin position="438"/>
        <end position="513"/>
    </location>
</feature>
<dbReference type="AlphaFoldDB" id="A0A1Q8CN47"/>
<dbReference type="InterPro" id="IPR025110">
    <property type="entry name" value="AMP-bd_C"/>
</dbReference>
<evidence type="ECO:0000259" key="1">
    <source>
        <dbReference type="Pfam" id="PF00501"/>
    </source>
</evidence>
<dbReference type="STRING" id="1912961.BU204_20440"/>
<dbReference type="Pfam" id="PF13193">
    <property type="entry name" value="AMP-binding_C"/>
    <property type="match status" value="1"/>
</dbReference>
<feature type="domain" description="AMP-dependent synthetase/ligase" evidence="1">
    <location>
        <begin position="19"/>
        <end position="390"/>
    </location>
</feature>
<dbReference type="SUPFAM" id="SSF56801">
    <property type="entry name" value="Acetyl-CoA synthetase-like"/>
    <property type="match status" value="1"/>
</dbReference>
<dbReference type="Gene3D" id="3.30.300.30">
    <property type="match status" value="1"/>
</dbReference>
<dbReference type="RefSeq" id="WP_075127302.1">
    <property type="nucleotide sequence ID" value="NZ_MSIE01000037.1"/>
</dbReference>
<gene>
    <name evidence="3" type="ORF">BU204_20440</name>
</gene>
<protein>
    <submittedName>
        <fullName evidence="3">Acyl-CoA synthetase</fullName>
    </submittedName>
</protein>
<dbReference type="GO" id="GO:0016877">
    <property type="term" value="F:ligase activity, forming carbon-sulfur bonds"/>
    <property type="evidence" value="ECO:0007669"/>
    <property type="project" value="UniProtKB-ARBA"/>
</dbReference>
<keyword evidence="4" id="KW-1185">Reference proteome</keyword>
<dbReference type="PANTHER" id="PTHR43767:SF12">
    <property type="entry name" value="AMP-DEPENDENT SYNTHETASE AND LIGASE"/>
    <property type="match status" value="1"/>
</dbReference>
<evidence type="ECO:0000313" key="3">
    <source>
        <dbReference type="EMBL" id="OLF15769.1"/>
    </source>
</evidence>
<evidence type="ECO:0000259" key="2">
    <source>
        <dbReference type="Pfam" id="PF13193"/>
    </source>
</evidence>
<dbReference type="EMBL" id="MSIE01000037">
    <property type="protein sequence ID" value="OLF15769.1"/>
    <property type="molecule type" value="Genomic_DNA"/>
</dbReference>
<proteinExistence type="predicted"/>
<dbReference type="InterPro" id="IPR042099">
    <property type="entry name" value="ANL_N_sf"/>
</dbReference>
<dbReference type="OrthoDB" id="9803968at2"/>
<evidence type="ECO:0000313" key="4">
    <source>
        <dbReference type="Proteomes" id="UP000185596"/>
    </source>
</evidence>
<dbReference type="Proteomes" id="UP000185596">
    <property type="component" value="Unassembled WGS sequence"/>
</dbReference>
<dbReference type="InterPro" id="IPR045851">
    <property type="entry name" value="AMP-bd_C_sf"/>
</dbReference>
<dbReference type="InterPro" id="IPR050237">
    <property type="entry name" value="ATP-dep_AMP-bd_enzyme"/>
</dbReference>
<dbReference type="Gene3D" id="3.40.50.12780">
    <property type="entry name" value="N-terminal domain of ligase-like"/>
    <property type="match status" value="1"/>
</dbReference>
<name>A0A1Q8CN47_9PSEU</name>
<sequence length="524" mass="53573">MRRIAMVDALTGNVADLVTEAARRVPQHAALLDEGGGAALSWQRVDAAVTAFAGRLLEAGLVPGDRVAVVLPNGSRCAVALFGVLRAGGVAVPVGISSPAPELARVLDDSGAALLVGTAPDGLGDLLAEASGGLPTVLPPPELDPAPSGVELTADEPRGGEDLAVLCYTSGTAGLPRGVMLSHRALLSNVAQCAALRPAPVNSTDRVLLAVPLFHAYGLGPGLLQVASAGATAVLMETFGVDRALAACAENRVTAVVGVPAMYQAFAAVGADRLAEALSSVRLLTSGAAPLPPSVLATIRAATGLSVFEGYGLTETGPVLTSTLVAGVAKPGSVGRPLPGVEITLVDSDGRPVGAGADPDEEGWFDDVADPRSETGRVAARGPNLFSGYWPDGAHGPDAEGWFRTGDVGYFDADGDLRLVDRATDLIIVNGFNVYPNEVERVLGELAEVAEAAAVGVPDERTGELVKAVIVLRPGAVLTEDTVREHCAERLARFKVPRAVEFVDSLPHGVTGKVRRASLRGSVA</sequence>
<accession>A0A1Q8CN47</accession>
<dbReference type="Pfam" id="PF00501">
    <property type="entry name" value="AMP-binding"/>
    <property type="match status" value="1"/>
</dbReference>